<dbReference type="InParanoid" id="A0A4S2MK78"/>
<dbReference type="EMBL" id="ML220155">
    <property type="protein sequence ID" value="TGZ77303.1"/>
    <property type="molecule type" value="Genomic_DNA"/>
</dbReference>
<reference evidence="1 2" key="1">
    <citation type="submission" date="2019-04" db="EMBL/GenBank/DDBJ databases">
        <title>Comparative genomics and transcriptomics to analyze fruiting body development in filamentous ascomycetes.</title>
        <authorList>
            <consortium name="DOE Joint Genome Institute"/>
            <person name="Lutkenhaus R."/>
            <person name="Traeger S."/>
            <person name="Breuer J."/>
            <person name="Kuo A."/>
            <person name="Lipzen A."/>
            <person name="Pangilinan J."/>
            <person name="Dilworth D."/>
            <person name="Sandor L."/>
            <person name="Poggeler S."/>
            <person name="Barry K."/>
            <person name="Grigoriev I.V."/>
            <person name="Nowrousian M."/>
        </authorList>
    </citation>
    <scope>NUCLEOTIDE SEQUENCE [LARGE SCALE GENOMIC DNA]</scope>
    <source>
        <strain evidence="1 2">CBS 389.68</strain>
    </source>
</reference>
<dbReference type="Proteomes" id="UP000298138">
    <property type="component" value="Unassembled WGS sequence"/>
</dbReference>
<name>A0A4S2MK78_9PEZI</name>
<protein>
    <submittedName>
        <fullName evidence="1">Uncharacterized protein</fullName>
    </submittedName>
</protein>
<keyword evidence="2" id="KW-1185">Reference proteome</keyword>
<evidence type="ECO:0000313" key="1">
    <source>
        <dbReference type="EMBL" id="TGZ77303.1"/>
    </source>
</evidence>
<gene>
    <name evidence="1" type="ORF">EX30DRAFT_351934</name>
</gene>
<organism evidence="1 2">
    <name type="scientific">Ascodesmis nigricans</name>
    <dbReference type="NCBI Taxonomy" id="341454"/>
    <lineage>
        <taxon>Eukaryota</taxon>
        <taxon>Fungi</taxon>
        <taxon>Dikarya</taxon>
        <taxon>Ascomycota</taxon>
        <taxon>Pezizomycotina</taxon>
        <taxon>Pezizomycetes</taxon>
        <taxon>Pezizales</taxon>
        <taxon>Ascodesmidaceae</taxon>
        <taxon>Ascodesmis</taxon>
    </lineage>
</organism>
<sequence>MVCRRTLVISVIKAPSTLSFSSVSNNKTYCFRICFLRSPSKCSNCGGASATSRVPYPTVFPRSSTCHCPKCWVIPILAEVVSHSCWAAAVRSPMLRGVVIPPAALEVRTFCTSGFREPVKELPVQCGILHRLGELVFINFYNPCCRLQYASRFYNQRPDSEAIPSSLSLVYASPRKPPRSPLSSSIIPATSQVAWFGRTKLWHCGSAA</sequence>
<proteinExistence type="predicted"/>
<accession>A0A4S2MK78</accession>
<dbReference type="AlphaFoldDB" id="A0A4S2MK78"/>
<evidence type="ECO:0000313" key="2">
    <source>
        <dbReference type="Proteomes" id="UP000298138"/>
    </source>
</evidence>